<gene>
    <name evidence="1" type="ORF">PIB30_084657</name>
</gene>
<evidence type="ECO:0000313" key="1">
    <source>
        <dbReference type="EMBL" id="MED6163907.1"/>
    </source>
</evidence>
<proteinExistence type="predicted"/>
<protein>
    <submittedName>
        <fullName evidence="1">Uncharacterized protein</fullName>
    </submittedName>
</protein>
<dbReference type="Proteomes" id="UP001341840">
    <property type="component" value="Unassembled WGS sequence"/>
</dbReference>
<keyword evidence="2" id="KW-1185">Reference proteome</keyword>
<sequence>MFENYTEGYWEEVHFTLKRLEYRDMTKIETLHVVSSASSQDSGKHCPEPGNIHGPTVSHGWTWCVTKCLPADVKDASTPLMQLPIRETTADRVPVDPEPKMI</sequence>
<accession>A0ABU6URF1</accession>
<comment type="caution">
    <text evidence="1">The sequence shown here is derived from an EMBL/GenBank/DDBJ whole genome shotgun (WGS) entry which is preliminary data.</text>
</comment>
<organism evidence="1 2">
    <name type="scientific">Stylosanthes scabra</name>
    <dbReference type="NCBI Taxonomy" id="79078"/>
    <lineage>
        <taxon>Eukaryota</taxon>
        <taxon>Viridiplantae</taxon>
        <taxon>Streptophyta</taxon>
        <taxon>Embryophyta</taxon>
        <taxon>Tracheophyta</taxon>
        <taxon>Spermatophyta</taxon>
        <taxon>Magnoliopsida</taxon>
        <taxon>eudicotyledons</taxon>
        <taxon>Gunneridae</taxon>
        <taxon>Pentapetalae</taxon>
        <taxon>rosids</taxon>
        <taxon>fabids</taxon>
        <taxon>Fabales</taxon>
        <taxon>Fabaceae</taxon>
        <taxon>Papilionoideae</taxon>
        <taxon>50 kb inversion clade</taxon>
        <taxon>dalbergioids sensu lato</taxon>
        <taxon>Dalbergieae</taxon>
        <taxon>Pterocarpus clade</taxon>
        <taxon>Stylosanthes</taxon>
    </lineage>
</organism>
<reference evidence="1 2" key="1">
    <citation type="journal article" date="2023" name="Plants (Basel)">
        <title>Bridging the Gap: Combining Genomics and Transcriptomics Approaches to Understand Stylosanthes scabra, an Orphan Legume from the Brazilian Caatinga.</title>
        <authorList>
            <person name="Ferreira-Neto J.R.C."/>
            <person name="da Silva M.D."/>
            <person name="Binneck E."/>
            <person name="de Melo N.F."/>
            <person name="da Silva R.H."/>
            <person name="de Melo A.L.T.M."/>
            <person name="Pandolfi V."/>
            <person name="Bustamante F.O."/>
            <person name="Brasileiro-Vidal A.C."/>
            <person name="Benko-Iseppon A.M."/>
        </authorList>
    </citation>
    <scope>NUCLEOTIDE SEQUENCE [LARGE SCALE GENOMIC DNA]</scope>
    <source>
        <tissue evidence="1">Leaves</tissue>
    </source>
</reference>
<evidence type="ECO:0000313" key="2">
    <source>
        <dbReference type="Proteomes" id="UP001341840"/>
    </source>
</evidence>
<name>A0ABU6URF1_9FABA</name>
<dbReference type="EMBL" id="JASCZI010122209">
    <property type="protein sequence ID" value="MED6163907.1"/>
    <property type="molecule type" value="Genomic_DNA"/>
</dbReference>